<name>A0AAV4JEY4_9GAST</name>
<keyword evidence="14" id="KW-1185">Reference proteome</keyword>
<evidence type="ECO:0000256" key="1">
    <source>
        <dbReference type="ARBA" id="ARBA00000966"/>
    </source>
</evidence>
<comment type="catalytic activity">
    <reaction evidence="1 9">
        <text>Endohydrolysis of (1-&gt;4)-beta-D-glucosidic linkages in cellulose, lichenin and cereal beta-D-glucans.</text>
        <dbReference type="EC" id="3.2.1.4"/>
    </reaction>
</comment>
<keyword evidence="11" id="KW-1133">Transmembrane helix</keyword>
<evidence type="ECO:0000259" key="12">
    <source>
        <dbReference type="Pfam" id="PF00759"/>
    </source>
</evidence>
<comment type="caution">
    <text evidence="13">The sequence shown here is derived from an EMBL/GenBank/DDBJ whole genome shotgun (WGS) entry which is preliminary data.</text>
</comment>
<evidence type="ECO:0000256" key="4">
    <source>
        <dbReference type="ARBA" id="ARBA00023001"/>
    </source>
</evidence>
<evidence type="ECO:0000256" key="9">
    <source>
        <dbReference type="RuleBase" id="RU361166"/>
    </source>
</evidence>
<dbReference type="Proteomes" id="UP000762676">
    <property type="component" value="Unassembled WGS sequence"/>
</dbReference>
<evidence type="ECO:0000256" key="5">
    <source>
        <dbReference type="ARBA" id="ARBA00023277"/>
    </source>
</evidence>
<evidence type="ECO:0000313" key="14">
    <source>
        <dbReference type="Proteomes" id="UP000762676"/>
    </source>
</evidence>
<proteinExistence type="inferred from homology"/>
<evidence type="ECO:0000256" key="2">
    <source>
        <dbReference type="ARBA" id="ARBA00007072"/>
    </source>
</evidence>
<feature type="active site" evidence="8">
    <location>
        <position position="512"/>
    </location>
</feature>
<dbReference type="InterPro" id="IPR033126">
    <property type="entry name" value="Glyco_hydro_9_Asp/Glu_AS"/>
</dbReference>
<dbReference type="PANTHER" id="PTHR22298">
    <property type="entry name" value="ENDO-1,4-BETA-GLUCANASE"/>
    <property type="match status" value="1"/>
</dbReference>
<keyword evidence="5 8" id="KW-0119">Carbohydrate metabolism</keyword>
<feature type="active site" evidence="8">
    <location>
        <position position="521"/>
    </location>
</feature>
<dbReference type="Gene3D" id="1.50.10.10">
    <property type="match status" value="1"/>
</dbReference>
<feature type="domain" description="Glycoside hydrolase family 9" evidence="12">
    <location>
        <begin position="165"/>
        <end position="534"/>
    </location>
</feature>
<dbReference type="SUPFAM" id="SSF48208">
    <property type="entry name" value="Six-hairpin glycosidases"/>
    <property type="match status" value="1"/>
</dbReference>
<dbReference type="PROSITE" id="PS00698">
    <property type="entry name" value="GH9_3"/>
    <property type="match status" value="1"/>
</dbReference>
<evidence type="ECO:0000256" key="11">
    <source>
        <dbReference type="SAM" id="Phobius"/>
    </source>
</evidence>
<feature type="region of interest" description="Disordered" evidence="10">
    <location>
        <begin position="1"/>
        <end position="30"/>
    </location>
</feature>
<dbReference type="EC" id="3.2.1.4" evidence="9"/>
<protein>
    <recommendedName>
        <fullName evidence="9">Endoglucanase</fullName>
        <ecNumber evidence="9">3.2.1.4</ecNumber>
    </recommendedName>
</protein>
<keyword evidence="11" id="KW-0472">Membrane</keyword>
<keyword evidence="3 8" id="KW-0378">Hydrolase</keyword>
<accession>A0AAV4JEY4</accession>
<keyword evidence="4 9" id="KW-0136">Cellulose degradation</keyword>
<evidence type="ECO:0000313" key="13">
    <source>
        <dbReference type="EMBL" id="GFS19131.1"/>
    </source>
</evidence>
<reference evidence="13 14" key="1">
    <citation type="journal article" date="2021" name="Elife">
        <title>Chloroplast acquisition without the gene transfer in kleptoplastic sea slugs, Plakobranchus ocellatus.</title>
        <authorList>
            <person name="Maeda T."/>
            <person name="Takahashi S."/>
            <person name="Yoshida T."/>
            <person name="Shimamura S."/>
            <person name="Takaki Y."/>
            <person name="Nagai Y."/>
            <person name="Toyoda A."/>
            <person name="Suzuki Y."/>
            <person name="Arimoto A."/>
            <person name="Ishii H."/>
            <person name="Satoh N."/>
            <person name="Nishiyama T."/>
            <person name="Hasebe M."/>
            <person name="Maruyama T."/>
            <person name="Minagawa J."/>
            <person name="Obokata J."/>
            <person name="Shigenobu S."/>
        </authorList>
    </citation>
    <scope>NUCLEOTIDE SEQUENCE [LARGE SCALE GENOMIC DNA]</scope>
</reference>
<dbReference type="Pfam" id="PF00759">
    <property type="entry name" value="Glyco_hydro_9"/>
    <property type="match status" value="1"/>
</dbReference>
<evidence type="ECO:0000256" key="10">
    <source>
        <dbReference type="SAM" id="MobiDB-lite"/>
    </source>
</evidence>
<keyword evidence="11" id="KW-0812">Transmembrane</keyword>
<evidence type="ECO:0000256" key="7">
    <source>
        <dbReference type="ARBA" id="ARBA00023326"/>
    </source>
</evidence>
<dbReference type="InterPro" id="IPR012341">
    <property type="entry name" value="6hp_glycosidase-like_sf"/>
</dbReference>
<organism evidence="13 14">
    <name type="scientific">Elysia marginata</name>
    <dbReference type="NCBI Taxonomy" id="1093978"/>
    <lineage>
        <taxon>Eukaryota</taxon>
        <taxon>Metazoa</taxon>
        <taxon>Spiralia</taxon>
        <taxon>Lophotrochozoa</taxon>
        <taxon>Mollusca</taxon>
        <taxon>Gastropoda</taxon>
        <taxon>Heterobranchia</taxon>
        <taxon>Euthyneura</taxon>
        <taxon>Panpulmonata</taxon>
        <taxon>Sacoglossa</taxon>
        <taxon>Placobranchoidea</taxon>
        <taxon>Plakobranchidae</taxon>
        <taxon>Elysia</taxon>
    </lineage>
</organism>
<comment type="similarity">
    <text evidence="2 8 9">Belongs to the glycosyl hydrolase 9 (cellulase E) family.</text>
</comment>
<dbReference type="EMBL" id="BMAT01010054">
    <property type="protein sequence ID" value="GFS19131.1"/>
    <property type="molecule type" value="Genomic_DNA"/>
</dbReference>
<dbReference type="InterPro" id="IPR001701">
    <property type="entry name" value="Glyco_hydro_9"/>
</dbReference>
<evidence type="ECO:0000256" key="8">
    <source>
        <dbReference type="PROSITE-ProRule" id="PRU10060"/>
    </source>
</evidence>
<dbReference type="AlphaFoldDB" id="A0AAV4JEY4"/>
<sequence>MKERPTVPRTYPSMKTAQSRNLDLEPPPARPGISELLQEQLFQTENVCVDKENQEDLLVCFYTSLDADVGKSDFLPKQCYTMASMRSEDKKRGNGAVTVLGSKIAFIFTTVWVATPTKVTPTHFQLDDMNGDQLSAGDKLCFTFVARCTCTQAPDITIYIEGNIAGDHVKFGLPMASSTTLLTWSLVQFKKGYENAGQLDAMYDSIRWPLDYFLSAWDEGASSLLVQVGDGNADHAYWGRAEEMTMSRPCQYVSTSNKGSDVAAETAAAMAVGALAFQDKGEQAYSAQLLQSAESLYSFAKNNRGVFGGAAPFYSSSGDEDELCVAAMFLYKATGSADYLADAQTFVNPGTPWSLSWDNKFIACQILLFEATGQYKSNVQSFFRSWSQDGGMTYTPCGLAWRDNWGSTRYAGNAAFAALVAADVGIDSQANRKWAVEQINYILGDNRVNGKCLSFVVGYGSDYPQQPHHRGASCPDLPAPCGWSDESASTPNPQVLYGALVGGPDSSGNYNDDRGDYISNEVATDYNSGFQGALAGIAQLENGVDFPETSNMCACGI</sequence>
<keyword evidence="6 8" id="KW-0326">Glycosidase</keyword>
<evidence type="ECO:0000256" key="6">
    <source>
        <dbReference type="ARBA" id="ARBA00023295"/>
    </source>
</evidence>
<dbReference type="GO" id="GO:0008810">
    <property type="term" value="F:cellulase activity"/>
    <property type="evidence" value="ECO:0007669"/>
    <property type="project" value="UniProtKB-EC"/>
</dbReference>
<dbReference type="InterPro" id="IPR008928">
    <property type="entry name" value="6-hairpin_glycosidase_sf"/>
</dbReference>
<evidence type="ECO:0000256" key="3">
    <source>
        <dbReference type="ARBA" id="ARBA00022801"/>
    </source>
</evidence>
<feature type="transmembrane region" description="Helical" evidence="11">
    <location>
        <begin position="95"/>
        <end position="114"/>
    </location>
</feature>
<dbReference type="GO" id="GO:0030245">
    <property type="term" value="P:cellulose catabolic process"/>
    <property type="evidence" value="ECO:0007669"/>
    <property type="project" value="UniProtKB-KW"/>
</dbReference>
<keyword evidence="7 8" id="KW-0624">Polysaccharide degradation</keyword>
<gene>
    <name evidence="13" type="ORF">ElyMa_005024100</name>
</gene>